<organism evidence="1 2">
    <name type="scientific">Apiospora rasikravindrae</name>
    <dbReference type="NCBI Taxonomy" id="990691"/>
    <lineage>
        <taxon>Eukaryota</taxon>
        <taxon>Fungi</taxon>
        <taxon>Dikarya</taxon>
        <taxon>Ascomycota</taxon>
        <taxon>Pezizomycotina</taxon>
        <taxon>Sordariomycetes</taxon>
        <taxon>Xylariomycetidae</taxon>
        <taxon>Amphisphaeriales</taxon>
        <taxon>Apiosporaceae</taxon>
        <taxon>Apiospora</taxon>
    </lineage>
</organism>
<evidence type="ECO:0008006" key="3">
    <source>
        <dbReference type="Google" id="ProtNLM"/>
    </source>
</evidence>
<reference evidence="1 2" key="1">
    <citation type="submission" date="2023-01" db="EMBL/GenBank/DDBJ databases">
        <title>Analysis of 21 Apiospora genomes using comparative genomics revels a genus with tremendous synthesis potential of carbohydrate active enzymes and secondary metabolites.</title>
        <authorList>
            <person name="Sorensen T."/>
        </authorList>
    </citation>
    <scope>NUCLEOTIDE SEQUENCE [LARGE SCALE GENOMIC DNA]</scope>
    <source>
        <strain evidence="1 2">CBS 33761</strain>
    </source>
</reference>
<dbReference type="Proteomes" id="UP001444661">
    <property type="component" value="Unassembled WGS sequence"/>
</dbReference>
<keyword evidence="2" id="KW-1185">Reference proteome</keyword>
<accession>A0ABR1SCW0</accession>
<name>A0ABR1SCW0_9PEZI</name>
<dbReference type="EMBL" id="JAQQWK010000010">
    <property type="protein sequence ID" value="KAK8029566.1"/>
    <property type="molecule type" value="Genomic_DNA"/>
</dbReference>
<evidence type="ECO:0000313" key="1">
    <source>
        <dbReference type="EMBL" id="KAK8029566.1"/>
    </source>
</evidence>
<proteinExistence type="predicted"/>
<gene>
    <name evidence="1" type="ORF">PG993_010857</name>
</gene>
<comment type="caution">
    <text evidence="1">The sequence shown here is derived from an EMBL/GenBank/DDBJ whole genome shotgun (WGS) entry which is preliminary data.</text>
</comment>
<sequence>MSPKCPIDRLPDEILQHILDLSMLRDSPFYLDNKYPKKRYPVSPDHQYPVLESADGARDARCTPQHPFSRRADHQRDWLAANATCRRFRRLGRAVFFRAKLVAMTTAFPDAAGLAQSRTALAGARMPIQNPADRAAALACIRHVVLVDARRMSPAWYLKLRRLLGRDPDPDVDRPFPQLRRCTLLFGFDYIWRGSAGHDPEWITAACALARPVPAEMRELLVGVGIPPRVEFEEALGPGKVTWRDIRADLEKYIYPTLRIKAKARLARKEKERAS</sequence>
<evidence type="ECO:0000313" key="2">
    <source>
        <dbReference type="Proteomes" id="UP001444661"/>
    </source>
</evidence>
<protein>
    <recommendedName>
        <fullName evidence="3">F-box domain-containing protein</fullName>
    </recommendedName>
</protein>